<evidence type="ECO:0000313" key="1">
    <source>
        <dbReference type="EMBL" id="CAB5380443.1"/>
    </source>
</evidence>
<comment type="caution">
    <text evidence="1">The sequence shown here is derived from an EMBL/GenBank/DDBJ whole genome shotgun (WGS) entry which is preliminary data.</text>
</comment>
<protein>
    <submittedName>
        <fullName evidence="1">Uncharacterized protein</fullName>
    </submittedName>
</protein>
<reference evidence="1" key="1">
    <citation type="submission" date="2020-05" db="EMBL/GenBank/DDBJ databases">
        <authorList>
            <person name="Rincon C."/>
            <person name="Sanders R I."/>
            <person name="Robbins C."/>
            <person name="Chaturvedi A."/>
        </authorList>
    </citation>
    <scope>NUCLEOTIDE SEQUENCE</scope>
    <source>
        <strain evidence="1">CHB12</strain>
    </source>
</reference>
<evidence type="ECO:0000313" key="2">
    <source>
        <dbReference type="Proteomes" id="UP000684084"/>
    </source>
</evidence>
<dbReference type="EMBL" id="CAGKOT010000042">
    <property type="protein sequence ID" value="CAB5380443.1"/>
    <property type="molecule type" value="Genomic_DNA"/>
</dbReference>
<gene>
    <name evidence="1" type="ORF">CHRIB12_LOCUS17108</name>
</gene>
<proteinExistence type="predicted"/>
<accession>A0A915ZK14</accession>
<name>A0A915ZK14_9GLOM</name>
<organism evidence="1 2">
    <name type="scientific">Rhizophagus irregularis</name>
    <dbReference type="NCBI Taxonomy" id="588596"/>
    <lineage>
        <taxon>Eukaryota</taxon>
        <taxon>Fungi</taxon>
        <taxon>Fungi incertae sedis</taxon>
        <taxon>Mucoromycota</taxon>
        <taxon>Glomeromycotina</taxon>
        <taxon>Glomeromycetes</taxon>
        <taxon>Glomerales</taxon>
        <taxon>Glomeraceae</taxon>
        <taxon>Rhizophagus</taxon>
    </lineage>
</organism>
<sequence>MWYFTGLDFIIRYFLGRLDVNFGLGPQSGIGIENSRIDQLLIITSVIIIASVRIITVQNLRGNSCCYTFINALAILAELWS</sequence>
<dbReference type="AlphaFoldDB" id="A0A915ZK14"/>
<dbReference type="Proteomes" id="UP000684084">
    <property type="component" value="Unassembled WGS sequence"/>
</dbReference>